<dbReference type="Pfam" id="PF13450">
    <property type="entry name" value="NAD_binding_8"/>
    <property type="match status" value="1"/>
</dbReference>
<dbReference type="VEuPathDB" id="AmoebaDB:ACA1_060550"/>
<sequence>MQAGGKRRVAVVGAGVSGLACARALVSAGLEVRLFDKGQRAPGGRVHSRSVRLDAQDQVVPHRSSPHEEKKAVAEVLSFDDGAQYFTARAPEFRAFVEECVARGCVREWAPLRVAVIDREGEVVLKPDDEGKKKEEKEAENNARYVGSPTMQAFIPFLAQPVAHTIQQSVRVADIQRREGGDGGERWGLVGEKGEDLGDFEAVVVGVPAPQAVDLLRAAPNLRAKAASESLQFDGAFVNDKASPLSWIARNSSKPDRVGHKECWVLHGSAEWSTQHLEDDPQSVARALVDGFKRDEDDDADHQPMMDRVVGGAVGEPSYVGTAFRWRFAIPANPLPERFVYDDALRIGLCGDWVGGPRVEGAFMSGHLLGKHLSASL</sequence>
<reference evidence="1 2" key="1">
    <citation type="journal article" date="2013" name="Genome Biol.">
        <title>Genome of Acanthamoeba castellanii highlights extensive lateral gene transfer and early evolution of tyrosine kinase signaling.</title>
        <authorList>
            <person name="Clarke M."/>
            <person name="Lohan A.J."/>
            <person name="Liu B."/>
            <person name="Lagkouvardos I."/>
            <person name="Roy S."/>
            <person name="Zafar N."/>
            <person name="Bertelli C."/>
            <person name="Schilde C."/>
            <person name="Kianianmomeni A."/>
            <person name="Burglin T.R."/>
            <person name="Frech C."/>
            <person name="Turcotte B."/>
            <person name="Kopec K.O."/>
            <person name="Synnott J.M."/>
            <person name="Choo C."/>
            <person name="Paponov I."/>
            <person name="Finkler A."/>
            <person name="Soon Heng Tan C."/>
            <person name="Hutchins A.P."/>
            <person name="Weinmeier T."/>
            <person name="Rattei T."/>
            <person name="Chu J.S."/>
            <person name="Gimenez G."/>
            <person name="Irimia M."/>
            <person name="Rigden D.J."/>
            <person name="Fitzpatrick D.A."/>
            <person name="Lorenzo-Morales J."/>
            <person name="Bateman A."/>
            <person name="Chiu C.H."/>
            <person name="Tang P."/>
            <person name="Hegemann P."/>
            <person name="Fromm H."/>
            <person name="Raoult D."/>
            <person name="Greub G."/>
            <person name="Miranda-Saavedra D."/>
            <person name="Chen N."/>
            <person name="Nash P."/>
            <person name="Ginger M.L."/>
            <person name="Horn M."/>
            <person name="Schaap P."/>
            <person name="Caler L."/>
            <person name="Loftus B."/>
        </authorList>
    </citation>
    <scope>NUCLEOTIDE SEQUENCE [LARGE SCALE GENOMIC DNA]</scope>
    <source>
        <strain evidence="1 2">Neff</strain>
    </source>
</reference>
<dbReference type="InterPro" id="IPR036188">
    <property type="entry name" value="FAD/NAD-bd_sf"/>
</dbReference>
<dbReference type="PANTHER" id="PTHR16128:SF5">
    <property type="entry name" value="FAD_NAD(P)-BINDING OXIDOREDUCTASE FAMILY PROTEIN"/>
    <property type="match status" value="1"/>
</dbReference>
<name>L8GXN3_ACACF</name>
<dbReference type="SUPFAM" id="SSF51905">
    <property type="entry name" value="FAD/NAD(P)-binding domain"/>
    <property type="match status" value="1"/>
</dbReference>
<dbReference type="GeneID" id="14918026"/>
<keyword evidence="2" id="KW-1185">Reference proteome</keyword>
<dbReference type="RefSeq" id="XP_004339341.1">
    <property type="nucleotide sequence ID" value="XM_004339293.1"/>
</dbReference>
<protein>
    <submittedName>
        <fullName evidence="1">FAD dependent oxidoreductase</fullName>
    </submittedName>
</protein>
<dbReference type="STRING" id="1257118.L8GXN3"/>
<organism evidence="1 2">
    <name type="scientific">Acanthamoeba castellanii (strain ATCC 30010 / Neff)</name>
    <dbReference type="NCBI Taxonomy" id="1257118"/>
    <lineage>
        <taxon>Eukaryota</taxon>
        <taxon>Amoebozoa</taxon>
        <taxon>Discosea</taxon>
        <taxon>Longamoebia</taxon>
        <taxon>Centramoebida</taxon>
        <taxon>Acanthamoebidae</taxon>
        <taxon>Acanthamoeba</taxon>
    </lineage>
</organism>
<dbReference type="OrthoDB" id="2161133at2759"/>
<dbReference type="EMBL" id="KB007974">
    <property type="protein sequence ID" value="ELR17328.1"/>
    <property type="molecule type" value="Genomic_DNA"/>
</dbReference>
<accession>L8GXN3</accession>
<dbReference type="AlphaFoldDB" id="L8GXN3"/>
<evidence type="ECO:0000313" key="1">
    <source>
        <dbReference type="EMBL" id="ELR17328.1"/>
    </source>
</evidence>
<proteinExistence type="predicted"/>
<dbReference type="Proteomes" id="UP000011083">
    <property type="component" value="Unassembled WGS sequence"/>
</dbReference>
<evidence type="ECO:0000313" key="2">
    <source>
        <dbReference type="Proteomes" id="UP000011083"/>
    </source>
</evidence>
<dbReference type="OMA" id="MQLCSLW"/>
<dbReference type="KEGG" id="acan:ACA1_060550"/>
<dbReference type="PANTHER" id="PTHR16128">
    <property type="entry name" value="FAD/NAD(P)-BINDING OXIDOREDUCTASE FAMILY PROTEIN"/>
    <property type="match status" value="1"/>
</dbReference>
<gene>
    <name evidence="1" type="ORF">ACA1_060550</name>
</gene>
<dbReference type="PROSITE" id="PS51257">
    <property type="entry name" value="PROKAR_LIPOPROTEIN"/>
    <property type="match status" value="1"/>
</dbReference>
<dbReference type="Gene3D" id="3.50.50.60">
    <property type="entry name" value="FAD/NAD(P)-binding domain"/>
    <property type="match status" value="1"/>
</dbReference>
<dbReference type="Gene3D" id="3.90.660.10">
    <property type="match status" value="1"/>
</dbReference>